<feature type="compositionally biased region" description="Low complexity" evidence="1">
    <location>
        <begin position="250"/>
        <end position="262"/>
    </location>
</feature>
<feature type="region of interest" description="Disordered" evidence="1">
    <location>
        <begin position="377"/>
        <end position="421"/>
    </location>
</feature>
<feature type="compositionally biased region" description="Basic and acidic residues" evidence="1">
    <location>
        <begin position="277"/>
        <end position="287"/>
    </location>
</feature>
<evidence type="ECO:0000256" key="2">
    <source>
        <dbReference type="SAM" id="Phobius"/>
    </source>
</evidence>
<gene>
    <name evidence="3" type="ORF">CSH63_26315</name>
</gene>
<feature type="compositionally biased region" description="Basic and acidic residues" evidence="1">
    <location>
        <begin position="94"/>
        <end position="105"/>
    </location>
</feature>
<feature type="compositionally biased region" description="Low complexity" evidence="1">
    <location>
        <begin position="192"/>
        <end position="207"/>
    </location>
</feature>
<sequence>MRHRDWGRGEDSPRERRPSGSWDEPAGPRRVDSYAPEGYRTASRRRAIERGQDEPVETYLPRWALESGVSRADGGGRHAAPDDEVETPSSGGGRRVDAGPRRDLRAIGAGPLSDHTAEWTMDAPQERGYVGNRRADEGDEPVSGAAPRSRPRRAATRRPQVTWSGLPESAGSSEGPAGSEGERPAGRRRRSASGSSWPPPAGSDSGWARSAAPDGAWSRSGTDADWPAASDAGRSAAMAAEPEPSWGQTAARAAESESAWSRAEPESARPQPAADPWQRRRSVEREPVQPPAVDPWDASGVHAWDRPVPASRWERAENRWDRTEHTGEWDRFTDTGFLEPVRDAGDRYASADPWDRSAPPVREGWASPERAEAFWSGTRLSGDDPRWMETPSTAPRSPAVAYSAPRPRTVPRRGPVEPAPSTLRRRVETIGGGSWGRRLEDDLLDPDPGGPLRPLVYTAACYLVPAVLLVIGLLFLSGQPPAGCVTDITGGGCDSPRAHALESLVSAAPRFGLAMVSSLVVAVLLRQVGTTWRSATVALAAAVVGGGLSTVVISAVTGKPLG</sequence>
<feature type="compositionally biased region" description="Low complexity" evidence="1">
    <location>
        <begin position="228"/>
        <end position="240"/>
    </location>
</feature>
<dbReference type="RefSeq" id="WP_120572541.1">
    <property type="nucleotide sequence ID" value="NZ_CP024087.1"/>
</dbReference>
<proteinExistence type="predicted"/>
<feature type="compositionally biased region" description="Low complexity" evidence="1">
    <location>
        <begin position="167"/>
        <end position="179"/>
    </location>
</feature>
<reference evidence="3 4" key="1">
    <citation type="submission" date="2017-10" db="EMBL/GenBank/DDBJ databases">
        <title>Integration of genomic and chemical information greatly accelerates assignment of the full stereostructure of myelolactone, a potent inhibitor of myeloma from a marine-derived Micromonospora.</title>
        <authorList>
            <person name="Kim M.C."/>
            <person name="Machado H."/>
            <person name="Jensen P.R."/>
            <person name="Fenical W."/>
        </authorList>
    </citation>
    <scope>NUCLEOTIDE SEQUENCE [LARGE SCALE GENOMIC DNA]</scope>
    <source>
        <strain evidence="3 4">CNY-010</strain>
    </source>
</reference>
<evidence type="ECO:0000313" key="3">
    <source>
        <dbReference type="EMBL" id="AYF30893.1"/>
    </source>
</evidence>
<organism evidence="3 4">
    <name type="scientific">Micromonospora tulbaghiae</name>
    <dbReference type="NCBI Taxonomy" id="479978"/>
    <lineage>
        <taxon>Bacteria</taxon>
        <taxon>Bacillati</taxon>
        <taxon>Actinomycetota</taxon>
        <taxon>Actinomycetes</taxon>
        <taxon>Micromonosporales</taxon>
        <taxon>Micromonosporaceae</taxon>
        <taxon>Micromonospora</taxon>
    </lineage>
</organism>
<keyword evidence="2" id="KW-1133">Transmembrane helix</keyword>
<protein>
    <submittedName>
        <fullName evidence="3">Uncharacterized protein</fullName>
    </submittedName>
</protein>
<feature type="transmembrane region" description="Helical" evidence="2">
    <location>
        <begin position="537"/>
        <end position="556"/>
    </location>
</feature>
<accession>A0A386WSF9</accession>
<dbReference type="EMBL" id="CP024087">
    <property type="protein sequence ID" value="AYF30893.1"/>
    <property type="molecule type" value="Genomic_DNA"/>
</dbReference>
<dbReference type="KEGG" id="mtua:CSH63_26315"/>
<name>A0A386WSF9_9ACTN</name>
<keyword evidence="2" id="KW-0812">Transmembrane</keyword>
<dbReference type="AlphaFoldDB" id="A0A386WSF9"/>
<dbReference type="Proteomes" id="UP000267804">
    <property type="component" value="Chromosome"/>
</dbReference>
<feature type="region of interest" description="Disordered" evidence="1">
    <location>
        <begin position="1"/>
        <end position="322"/>
    </location>
</feature>
<keyword evidence="2" id="KW-0472">Membrane</keyword>
<evidence type="ECO:0000313" key="4">
    <source>
        <dbReference type="Proteomes" id="UP000267804"/>
    </source>
</evidence>
<feature type="compositionally biased region" description="Basic and acidic residues" evidence="1">
    <location>
        <begin position="1"/>
        <end position="18"/>
    </location>
</feature>
<feature type="compositionally biased region" description="Basic and acidic residues" evidence="1">
    <location>
        <begin position="312"/>
        <end position="322"/>
    </location>
</feature>
<evidence type="ECO:0000256" key="1">
    <source>
        <dbReference type="SAM" id="MobiDB-lite"/>
    </source>
</evidence>
<feature type="transmembrane region" description="Helical" evidence="2">
    <location>
        <begin position="455"/>
        <end position="476"/>
    </location>
</feature>